<dbReference type="RefSeq" id="WP_091857100.1">
    <property type="nucleotide sequence ID" value="NZ_FNBZ01000003.1"/>
</dbReference>
<protein>
    <recommendedName>
        <fullName evidence="3">XRE family transcriptional regulator</fullName>
    </recommendedName>
</protein>
<organism evidence="1 2">
    <name type="scientific">Bosea robiniae</name>
    <dbReference type="NCBI Taxonomy" id="1036780"/>
    <lineage>
        <taxon>Bacteria</taxon>
        <taxon>Pseudomonadati</taxon>
        <taxon>Pseudomonadota</taxon>
        <taxon>Alphaproteobacteria</taxon>
        <taxon>Hyphomicrobiales</taxon>
        <taxon>Boseaceae</taxon>
        <taxon>Bosea</taxon>
    </lineage>
</organism>
<evidence type="ECO:0000313" key="1">
    <source>
        <dbReference type="EMBL" id="SDG34435.1"/>
    </source>
</evidence>
<gene>
    <name evidence="1" type="ORF">SAMN05421844_103592</name>
</gene>
<accession>A0ABY0NZ06</accession>
<proteinExistence type="predicted"/>
<reference evidence="1 2" key="1">
    <citation type="submission" date="2016-10" db="EMBL/GenBank/DDBJ databases">
        <authorList>
            <person name="Varghese N."/>
            <person name="Submissions S."/>
        </authorList>
    </citation>
    <scope>NUCLEOTIDE SEQUENCE [LARGE SCALE GENOMIC DNA]</scope>
    <source>
        <strain evidence="1 2">DSM 26672</strain>
    </source>
</reference>
<evidence type="ECO:0008006" key="3">
    <source>
        <dbReference type="Google" id="ProtNLM"/>
    </source>
</evidence>
<dbReference type="Proteomes" id="UP000199468">
    <property type="component" value="Unassembled WGS sequence"/>
</dbReference>
<evidence type="ECO:0000313" key="2">
    <source>
        <dbReference type="Proteomes" id="UP000199468"/>
    </source>
</evidence>
<dbReference type="EMBL" id="FNBZ01000003">
    <property type="protein sequence ID" value="SDG34435.1"/>
    <property type="molecule type" value="Genomic_DNA"/>
</dbReference>
<sequence length="70" mass="7860">MFSFLSPSRASEADPKRAIVRCVDDYERAAQRVAELGTPAAGTPEEIEIISLIEAIEKWEARHDDDEAWV</sequence>
<name>A0ABY0NZ06_9HYPH</name>
<comment type="caution">
    <text evidence="1">The sequence shown here is derived from an EMBL/GenBank/DDBJ whole genome shotgun (WGS) entry which is preliminary data.</text>
</comment>
<keyword evidence="2" id="KW-1185">Reference proteome</keyword>